<accession>A0A3P6RAJ4</accession>
<sequence length="182" mass="21288">MLLFVLCAWLVDAEILDSITSKPVEPWYPREFVFAPVEVISTPVYDRNSEQEEHILSLKRTDMFIGRRRRRAVKKPSPNALDDQAAAAIFGDEGKWDHKPKHRESPPAPPDPVLYNRQFPVKPSGIQRESQHGSREYDTFPLELGKDRLLPKWRRRFNEDLNLRRKIPHLPAQQLILKFLSE</sequence>
<dbReference type="AlphaFoldDB" id="A0A3P6RAJ4"/>
<gene>
    <name evidence="2" type="ORF">CGOC_LOCUS2243</name>
</gene>
<organism evidence="2 3">
    <name type="scientific">Cylicostephanus goldi</name>
    <name type="common">Nematode worm</name>
    <dbReference type="NCBI Taxonomy" id="71465"/>
    <lineage>
        <taxon>Eukaryota</taxon>
        <taxon>Metazoa</taxon>
        <taxon>Ecdysozoa</taxon>
        <taxon>Nematoda</taxon>
        <taxon>Chromadorea</taxon>
        <taxon>Rhabditida</taxon>
        <taxon>Rhabditina</taxon>
        <taxon>Rhabditomorpha</taxon>
        <taxon>Strongyloidea</taxon>
        <taxon>Strongylidae</taxon>
        <taxon>Cylicostephanus</taxon>
    </lineage>
</organism>
<name>A0A3P6RAJ4_CYLGO</name>
<feature type="region of interest" description="Disordered" evidence="1">
    <location>
        <begin position="92"/>
        <end position="115"/>
    </location>
</feature>
<evidence type="ECO:0000313" key="2">
    <source>
        <dbReference type="EMBL" id="VDK52070.1"/>
    </source>
</evidence>
<proteinExistence type="predicted"/>
<protein>
    <submittedName>
        <fullName evidence="2">Uncharacterized protein</fullName>
    </submittedName>
</protein>
<dbReference type="EMBL" id="UYRV01004912">
    <property type="protein sequence ID" value="VDK52070.1"/>
    <property type="molecule type" value="Genomic_DNA"/>
</dbReference>
<reference evidence="2 3" key="1">
    <citation type="submission" date="2018-11" db="EMBL/GenBank/DDBJ databases">
        <authorList>
            <consortium name="Pathogen Informatics"/>
        </authorList>
    </citation>
    <scope>NUCLEOTIDE SEQUENCE [LARGE SCALE GENOMIC DNA]</scope>
</reference>
<evidence type="ECO:0000313" key="3">
    <source>
        <dbReference type="Proteomes" id="UP000271889"/>
    </source>
</evidence>
<keyword evidence="3" id="KW-1185">Reference proteome</keyword>
<evidence type="ECO:0000256" key="1">
    <source>
        <dbReference type="SAM" id="MobiDB-lite"/>
    </source>
</evidence>
<dbReference type="Proteomes" id="UP000271889">
    <property type="component" value="Unassembled WGS sequence"/>
</dbReference>
<dbReference type="OrthoDB" id="5873121at2759"/>